<keyword evidence="2" id="KW-0067">ATP-binding</keyword>
<evidence type="ECO:0000313" key="3">
    <source>
        <dbReference type="Proteomes" id="UP000018735"/>
    </source>
</evidence>
<organism evidence="2 3">
    <name type="scientific">Mycoplasmoides gallisepticum S6</name>
    <dbReference type="NCBI Taxonomy" id="1006581"/>
    <lineage>
        <taxon>Bacteria</taxon>
        <taxon>Bacillati</taxon>
        <taxon>Mycoplasmatota</taxon>
        <taxon>Mycoplasmoidales</taxon>
        <taxon>Mycoplasmoidaceae</taxon>
        <taxon>Mycoplasmoides</taxon>
    </lineage>
</organism>
<dbReference type="EMBL" id="CP006916">
    <property type="protein sequence ID" value="AHB99570.1"/>
    <property type="molecule type" value="Genomic_DNA"/>
</dbReference>
<dbReference type="HOGENOM" id="CLU_1330731_0_0_14"/>
<protein>
    <submittedName>
        <fullName evidence="2">ABC transporter ATP-binding protein</fullName>
    </submittedName>
</protein>
<dbReference type="RefSeq" id="WP_011884136.1">
    <property type="nucleotide sequence ID" value="NC_023030.2"/>
</dbReference>
<dbReference type="PANTHER" id="PTHR43575:SF1">
    <property type="entry name" value="PROTEIN ABCI7, CHLOROPLASTIC"/>
    <property type="match status" value="1"/>
</dbReference>
<dbReference type="InterPro" id="IPR055346">
    <property type="entry name" value="Fe-S_cluster_assembly_SufBD"/>
</dbReference>
<dbReference type="KEGG" id="mgz:GCW_01590"/>
<dbReference type="GO" id="GO:0016226">
    <property type="term" value="P:iron-sulfur cluster assembly"/>
    <property type="evidence" value="ECO:0007669"/>
    <property type="project" value="InterPro"/>
</dbReference>
<gene>
    <name evidence="2" type="primary">sufB</name>
    <name evidence="2" type="ORF">GCW_01590</name>
</gene>
<dbReference type="InterPro" id="IPR000825">
    <property type="entry name" value="SUF_FeS_clus_asmbl_SufBD_core"/>
</dbReference>
<evidence type="ECO:0000313" key="2">
    <source>
        <dbReference type="EMBL" id="AHB99570.1"/>
    </source>
</evidence>
<dbReference type="AlphaFoldDB" id="A0A0F6CKE8"/>
<feature type="domain" description="SUF system FeS cluster assembly SufBD core" evidence="1">
    <location>
        <begin position="35"/>
        <end position="176"/>
    </location>
</feature>
<dbReference type="GO" id="GO:0005524">
    <property type="term" value="F:ATP binding"/>
    <property type="evidence" value="ECO:0007669"/>
    <property type="project" value="UniProtKB-KW"/>
</dbReference>
<keyword evidence="2" id="KW-0547">Nucleotide-binding</keyword>
<dbReference type="eggNOG" id="COG0719">
    <property type="taxonomic scope" value="Bacteria"/>
</dbReference>
<dbReference type="InterPro" id="IPR037284">
    <property type="entry name" value="SUF_FeS_clus_asmbl_SufBD_sf"/>
</dbReference>
<dbReference type="SUPFAM" id="SSF101960">
    <property type="entry name" value="Stabilizer of iron transporter SufD"/>
    <property type="match status" value="1"/>
</dbReference>
<reference evidence="2 3" key="1">
    <citation type="journal article" date="2011" name="PLoS ONE">
        <title>Core proteome of the minimal cell: comparative proteomics of three mollicute species.</title>
        <authorList>
            <person name="Fisunov G.Y."/>
            <person name="Alexeev D.G."/>
            <person name="Bazaleev N.A."/>
            <person name="Ladygina V.G."/>
            <person name="Galyamina M.A."/>
            <person name="Kondratov I.G."/>
            <person name="Zhukova N.A."/>
            <person name="Serebryakova M.V."/>
            <person name="Demina I.A."/>
            <person name="Govorun V.M."/>
        </authorList>
    </citation>
    <scope>NUCLEOTIDE SEQUENCE [LARGE SCALE GENOMIC DNA]</scope>
    <source>
        <strain evidence="2 3">S6</strain>
    </source>
</reference>
<accession>A0A0F6CKE8</accession>
<proteinExistence type="predicted"/>
<sequence length="212" mass="23948">MEKKYFVLIDSNTSELVYSIPKNTNNFIHLLDIHDSDSNLNINVNLSENSSAKVIISTFGINKNKKKYNIKLSHLSNNARSVYQNYVVAADQSNVSSTITSVIKNKTHQNDTVQEIRGVLLSDEAVVKGEPQLIIDDNNVKAKHAMAVGRLNQNHLFYLMAKGVKKAEAIKLILMGYFIKTISIIESEKERTKMIKQIEDLFLKVNYESSIS</sequence>
<dbReference type="Pfam" id="PF01458">
    <property type="entry name" value="SUFBD_core"/>
    <property type="match status" value="1"/>
</dbReference>
<dbReference type="Proteomes" id="UP000018735">
    <property type="component" value="Chromosome"/>
</dbReference>
<evidence type="ECO:0000259" key="1">
    <source>
        <dbReference type="Pfam" id="PF01458"/>
    </source>
</evidence>
<name>A0A0F6CKE8_MYCGL</name>
<dbReference type="PANTHER" id="PTHR43575">
    <property type="entry name" value="PROTEIN ABCI7, CHLOROPLASTIC"/>
    <property type="match status" value="1"/>
</dbReference>